<name>A0A5B9ECR0_9BACT</name>
<feature type="transmembrane region" description="Helical" evidence="1">
    <location>
        <begin position="205"/>
        <end position="230"/>
    </location>
</feature>
<sequence>MSLLRGALRRFTLKLFLLETALGVTVCLLAMLWLRLPDASALQVVASFVLGLLVLAIATGGQSWIALWLAHEERTRRRLLIGAASIIVAVLLWCLLSQWITALHAGDSQRASYLNSRFPHGLRSFFTYNHIYQWFGWLWSLLTWIVGGILAAASYAVTIGRPRAVFRTLVSVTWWVALVLLYILSTTVTGKMMDWTPGHGLGVELFSLIVRLGFVVILDGAVISLLLAILAQTQAMPDGTPEASQPRTEVIP</sequence>
<keyword evidence="1" id="KW-1133">Transmembrane helix</keyword>
<evidence type="ECO:0000313" key="2">
    <source>
        <dbReference type="EMBL" id="QEE29943.1"/>
    </source>
</evidence>
<evidence type="ECO:0000313" key="3">
    <source>
        <dbReference type="Proteomes" id="UP000321820"/>
    </source>
</evidence>
<gene>
    <name evidence="2" type="ORF">FTW19_19345</name>
</gene>
<proteinExistence type="predicted"/>
<dbReference type="KEGG" id="talb:FTW19_19345"/>
<evidence type="ECO:0000256" key="1">
    <source>
        <dbReference type="SAM" id="Phobius"/>
    </source>
</evidence>
<dbReference type="RefSeq" id="WP_147649213.1">
    <property type="nucleotide sequence ID" value="NZ_CP042806.1"/>
</dbReference>
<feature type="transmembrane region" description="Helical" evidence="1">
    <location>
        <begin position="79"/>
        <end position="100"/>
    </location>
</feature>
<keyword evidence="3" id="KW-1185">Reference proteome</keyword>
<dbReference type="OrthoDB" id="122526at2"/>
<reference evidence="2 3" key="1">
    <citation type="submission" date="2019-08" db="EMBL/GenBank/DDBJ databases">
        <title>Complete genome sequence of Terriglobus albidus strain ORNL.</title>
        <authorList>
            <person name="Podar M."/>
        </authorList>
    </citation>
    <scope>NUCLEOTIDE SEQUENCE [LARGE SCALE GENOMIC DNA]</scope>
    <source>
        <strain evidence="2 3">ORNL</strain>
    </source>
</reference>
<organism evidence="2 3">
    <name type="scientific">Terriglobus albidus</name>
    <dbReference type="NCBI Taxonomy" id="1592106"/>
    <lineage>
        <taxon>Bacteria</taxon>
        <taxon>Pseudomonadati</taxon>
        <taxon>Acidobacteriota</taxon>
        <taxon>Terriglobia</taxon>
        <taxon>Terriglobales</taxon>
        <taxon>Acidobacteriaceae</taxon>
        <taxon>Terriglobus</taxon>
    </lineage>
</organism>
<keyword evidence="1" id="KW-0472">Membrane</keyword>
<dbReference type="EMBL" id="CP042806">
    <property type="protein sequence ID" value="QEE29943.1"/>
    <property type="molecule type" value="Genomic_DNA"/>
</dbReference>
<feature type="transmembrane region" description="Helical" evidence="1">
    <location>
        <begin position="40"/>
        <end position="67"/>
    </location>
</feature>
<feature type="transmembrane region" description="Helical" evidence="1">
    <location>
        <begin position="134"/>
        <end position="157"/>
    </location>
</feature>
<keyword evidence="1" id="KW-0812">Transmembrane</keyword>
<protein>
    <submittedName>
        <fullName evidence="2">Uncharacterized protein</fullName>
    </submittedName>
</protein>
<feature type="transmembrane region" description="Helical" evidence="1">
    <location>
        <begin position="12"/>
        <end position="34"/>
    </location>
</feature>
<accession>A0A5B9ECR0</accession>
<dbReference type="Proteomes" id="UP000321820">
    <property type="component" value="Chromosome"/>
</dbReference>
<dbReference type="AlphaFoldDB" id="A0A5B9ECR0"/>
<feature type="transmembrane region" description="Helical" evidence="1">
    <location>
        <begin position="164"/>
        <end position="185"/>
    </location>
</feature>